<dbReference type="EMBL" id="JELY01002688">
    <property type="protein sequence ID" value="KYF51859.1"/>
    <property type="molecule type" value="Genomic_DNA"/>
</dbReference>
<name>A0A150P840_SORCE</name>
<dbReference type="AlphaFoldDB" id="A0A150P840"/>
<comment type="caution">
    <text evidence="1">The sequence shown here is derived from an EMBL/GenBank/DDBJ whole genome shotgun (WGS) entry which is preliminary data.</text>
</comment>
<gene>
    <name evidence="1" type="ORF">BE08_39045</name>
</gene>
<reference evidence="1 2" key="1">
    <citation type="submission" date="2014-02" db="EMBL/GenBank/DDBJ databases">
        <title>The small core and large imbalanced accessory genome model reveals a collaborative survival strategy of Sorangium cellulosum strains in nature.</title>
        <authorList>
            <person name="Han K."/>
            <person name="Peng R."/>
            <person name="Blom J."/>
            <person name="Li Y.-Z."/>
        </authorList>
    </citation>
    <scope>NUCLEOTIDE SEQUENCE [LARGE SCALE GENOMIC DNA]</scope>
    <source>
        <strain evidence="1 2">So0157-25</strain>
    </source>
</reference>
<sequence length="141" mass="15960">MSTSNAGGCEGLWEYLESGDDLGFKLRSSLAWDEASYRRMVQALVGCLEATEQAELVPRRLAWMFVSAVPRILALMDRPDFVERNAGERSPAEARAYFDRRKRLLRDLSLWFTDGRALIPDERLSVGDWAPALRRRQPAGG</sequence>
<protein>
    <submittedName>
        <fullName evidence="1">Uncharacterized protein</fullName>
    </submittedName>
</protein>
<evidence type="ECO:0000313" key="2">
    <source>
        <dbReference type="Proteomes" id="UP000075420"/>
    </source>
</evidence>
<evidence type="ECO:0000313" key="1">
    <source>
        <dbReference type="EMBL" id="KYF51859.1"/>
    </source>
</evidence>
<accession>A0A150P840</accession>
<organism evidence="1 2">
    <name type="scientific">Sorangium cellulosum</name>
    <name type="common">Polyangium cellulosum</name>
    <dbReference type="NCBI Taxonomy" id="56"/>
    <lineage>
        <taxon>Bacteria</taxon>
        <taxon>Pseudomonadati</taxon>
        <taxon>Myxococcota</taxon>
        <taxon>Polyangia</taxon>
        <taxon>Polyangiales</taxon>
        <taxon>Polyangiaceae</taxon>
        <taxon>Sorangium</taxon>
    </lineage>
</organism>
<dbReference type="Proteomes" id="UP000075420">
    <property type="component" value="Unassembled WGS sequence"/>
</dbReference>
<proteinExistence type="predicted"/>